<protein>
    <submittedName>
        <fullName evidence="3">Amidohydrolase family protein</fullName>
    </submittedName>
</protein>
<dbReference type="PANTHER" id="PTHR43569:SF2">
    <property type="entry name" value="AMIDOHYDROLASE-RELATED DOMAIN-CONTAINING PROTEIN"/>
    <property type="match status" value="1"/>
</dbReference>
<keyword evidence="4" id="KW-1185">Reference proteome</keyword>
<dbReference type="InterPro" id="IPR052350">
    <property type="entry name" value="Metallo-dep_Lactonases"/>
</dbReference>
<evidence type="ECO:0000256" key="1">
    <source>
        <dbReference type="ARBA" id="ARBA00038310"/>
    </source>
</evidence>
<dbReference type="Proteomes" id="UP001548832">
    <property type="component" value="Unassembled WGS sequence"/>
</dbReference>
<dbReference type="RefSeq" id="WP_354460509.1">
    <property type="nucleotide sequence ID" value="NZ_JBEWSZ010000001.1"/>
</dbReference>
<dbReference type="InterPro" id="IPR032466">
    <property type="entry name" value="Metal_Hydrolase"/>
</dbReference>
<dbReference type="InterPro" id="IPR006680">
    <property type="entry name" value="Amidohydro-rel"/>
</dbReference>
<sequence>MIDAHQHFWNLTTGSYPWMAGEAMRPLRRDFGPDDLLPLMAEAGIDATILVQCRHDADETREFLAIANDHAFVAGVVGWADLQANDCSHMIGKLRALPGGDRLVGIRHNVHDEPDAEWLRRPAVRAGVSAIFAAELTLDLLVRTREMPAAIDLVQQFPSGRFVLDHMAKPPIASGVNLPWQSRLKRLAAHGNVWCKISGLVTEAEWGSWRAEDFDPYMRLALDAFGPERIMFGSDWPVCTLAAGYKDVRDIAGRLADANPELADRFFHLNAIDAYRLR</sequence>
<feature type="domain" description="Amidohydrolase-related" evidence="2">
    <location>
        <begin position="2"/>
        <end position="277"/>
    </location>
</feature>
<dbReference type="Pfam" id="PF04909">
    <property type="entry name" value="Amidohydro_2"/>
    <property type="match status" value="1"/>
</dbReference>
<dbReference type="EMBL" id="JBEWSZ010000001">
    <property type="protein sequence ID" value="MET2828509.1"/>
    <property type="molecule type" value="Genomic_DNA"/>
</dbReference>
<comment type="caution">
    <text evidence="3">The sequence shown here is derived from an EMBL/GenBank/DDBJ whole genome shotgun (WGS) entry which is preliminary data.</text>
</comment>
<reference evidence="3 4" key="1">
    <citation type="submission" date="2024-06" db="EMBL/GenBank/DDBJ databases">
        <authorList>
            <person name="Kim D.-U."/>
        </authorList>
    </citation>
    <scope>NUCLEOTIDE SEQUENCE [LARGE SCALE GENOMIC DNA]</scope>
    <source>
        <strain evidence="3 4">KACC15460</strain>
    </source>
</reference>
<dbReference type="SUPFAM" id="SSF51556">
    <property type="entry name" value="Metallo-dependent hydrolases"/>
    <property type="match status" value="1"/>
</dbReference>
<evidence type="ECO:0000313" key="3">
    <source>
        <dbReference type="EMBL" id="MET2828509.1"/>
    </source>
</evidence>
<comment type="similarity">
    <text evidence="1">Belongs to the metallo-dependent hydrolases superfamily.</text>
</comment>
<name>A0ABV2DEV5_9HYPH</name>
<evidence type="ECO:0000259" key="2">
    <source>
        <dbReference type="Pfam" id="PF04909"/>
    </source>
</evidence>
<evidence type="ECO:0000313" key="4">
    <source>
        <dbReference type="Proteomes" id="UP001548832"/>
    </source>
</evidence>
<dbReference type="PANTHER" id="PTHR43569">
    <property type="entry name" value="AMIDOHYDROLASE"/>
    <property type="match status" value="1"/>
</dbReference>
<organism evidence="3 4">
    <name type="scientific">Mesorhizobium shangrilense</name>
    <dbReference type="NCBI Taxonomy" id="460060"/>
    <lineage>
        <taxon>Bacteria</taxon>
        <taxon>Pseudomonadati</taxon>
        <taxon>Pseudomonadota</taxon>
        <taxon>Alphaproteobacteria</taxon>
        <taxon>Hyphomicrobiales</taxon>
        <taxon>Phyllobacteriaceae</taxon>
        <taxon>Mesorhizobium</taxon>
    </lineage>
</organism>
<proteinExistence type="inferred from homology"/>
<gene>
    <name evidence="3" type="ORF">ABVQ20_16115</name>
</gene>
<accession>A0ABV2DEV5</accession>
<dbReference type="Gene3D" id="3.20.20.140">
    <property type="entry name" value="Metal-dependent hydrolases"/>
    <property type="match status" value="1"/>
</dbReference>